<proteinExistence type="predicted"/>
<feature type="transmembrane region" description="Helical" evidence="2">
    <location>
        <begin position="86"/>
        <end position="103"/>
    </location>
</feature>
<keyword evidence="2" id="KW-0472">Membrane</keyword>
<keyword evidence="2" id="KW-1133">Transmembrane helix</keyword>
<feature type="region of interest" description="Disordered" evidence="1">
    <location>
        <begin position="1"/>
        <end position="34"/>
    </location>
</feature>
<organism evidence="3">
    <name type="scientific">Tanacetum cinerariifolium</name>
    <name type="common">Dalmatian daisy</name>
    <name type="synonym">Chrysanthemum cinerariifolium</name>
    <dbReference type="NCBI Taxonomy" id="118510"/>
    <lineage>
        <taxon>Eukaryota</taxon>
        <taxon>Viridiplantae</taxon>
        <taxon>Streptophyta</taxon>
        <taxon>Embryophyta</taxon>
        <taxon>Tracheophyta</taxon>
        <taxon>Spermatophyta</taxon>
        <taxon>Magnoliopsida</taxon>
        <taxon>eudicotyledons</taxon>
        <taxon>Gunneridae</taxon>
        <taxon>Pentapetalae</taxon>
        <taxon>asterids</taxon>
        <taxon>campanulids</taxon>
        <taxon>Asterales</taxon>
        <taxon>Asteraceae</taxon>
        <taxon>Asteroideae</taxon>
        <taxon>Anthemideae</taxon>
        <taxon>Anthemidinae</taxon>
        <taxon>Tanacetum</taxon>
    </lineage>
</organism>
<evidence type="ECO:0000313" key="3">
    <source>
        <dbReference type="EMBL" id="GFC88526.1"/>
    </source>
</evidence>
<reference evidence="3" key="1">
    <citation type="journal article" date="2019" name="Sci. Rep.">
        <title>Draft genome of Tanacetum cinerariifolium, the natural source of mosquito coil.</title>
        <authorList>
            <person name="Yamashiro T."/>
            <person name="Shiraishi A."/>
            <person name="Satake H."/>
            <person name="Nakayama K."/>
        </authorList>
    </citation>
    <scope>NUCLEOTIDE SEQUENCE</scope>
</reference>
<dbReference type="EMBL" id="BKCJ011116073">
    <property type="protein sequence ID" value="GFC88526.1"/>
    <property type="molecule type" value="Genomic_DNA"/>
</dbReference>
<sequence>DDDVTKKKTTRKRKPSIIDNNYDDNDKPTRKRNYAPKEVKVVEYNGKEVKMLLNNHCHQCKRNDKGEVVRCYNCGSRRFCRMCMETWYALSAFILLAKVVTSIS</sequence>
<gene>
    <name evidence="3" type="ORF">Tci_860496</name>
</gene>
<name>A0A699RS91_TANCI</name>
<evidence type="ECO:0000256" key="2">
    <source>
        <dbReference type="SAM" id="Phobius"/>
    </source>
</evidence>
<evidence type="ECO:0000256" key="1">
    <source>
        <dbReference type="SAM" id="MobiDB-lite"/>
    </source>
</evidence>
<feature type="non-terminal residue" evidence="3">
    <location>
        <position position="1"/>
    </location>
</feature>
<keyword evidence="2" id="KW-0812">Transmembrane</keyword>
<comment type="caution">
    <text evidence="3">The sequence shown here is derived from an EMBL/GenBank/DDBJ whole genome shotgun (WGS) entry which is preliminary data.</text>
</comment>
<dbReference type="AlphaFoldDB" id="A0A699RS91"/>
<protein>
    <submittedName>
        <fullName evidence="3">JmjC domain-containing protein</fullName>
    </submittedName>
</protein>
<accession>A0A699RS91</accession>